<organism evidence="6 7">
    <name type="scientific">Actinokineospora xionganensis</name>
    <dbReference type="NCBI Taxonomy" id="2684470"/>
    <lineage>
        <taxon>Bacteria</taxon>
        <taxon>Bacillati</taxon>
        <taxon>Actinomycetota</taxon>
        <taxon>Actinomycetes</taxon>
        <taxon>Pseudonocardiales</taxon>
        <taxon>Pseudonocardiaceae</taxon>
        <taxon>Actinokineospora</taxon>
    </lineage>
</organism>
<evidence type="ECO:0000256" key="3">
    <source>
        <dbReference type="ARBA" id="ARBA00022839"/>
    </source>
</evidence>
<evidence type="ECO:0000259" key="5">
    <source>
        <dbReference type="SMART" id="SM00479"/>
    </source>
</evidence>
<feature type="region of interest" description="Disordered" evidence="4">
    <location>
        <begin position="265"/>
        <end position="285"/>
    </location>
</feature>
<reference evidence="6 7" key="1">
    <citation type="submission" date="2020-06" db="EMBL/GenBank/DDBJ databases">
        <title>Actinokineospora xiongansis sp. nov., isolated from soil of Baiyangdian.</title>
        <authorList>
            <person name="Zhang X."/>
        </authorList>
    </citation>
    <scope>NUCLEOTIDE SEQUENCE [LARGE SCALE GENOMIC DNA]</scope>
    <source>
        <strain evidence="6 7">HBU206404</strain>
    </source>
</reference>
<feature type="domain" description="Exonuclease" evidence="5">
    <location>
        <begin position="12"/>
        <end position="192"/>
    </location>
</feature>
<dbReference type="Gene3D" id="3.30.420.10">
    <property type="entry name" value="Ribonuclease H-like superfamily/Ribonuclease H"/>
    <property type="match status" value="1"/>
</dbReference>
<keyword evidence="3" id="KW-0269">Exonuclease</keyword>
<dbReference type="EMBL" id="JABVED010000027">
    <property type="protein sequence ID" value="MBC6451291.1"/>
    <property type="molecule type" value="Genomic_DNA"/>
</dbReference>
<dbReference type="InterPro" id="IPR013520">
    <property type="entry name" value="Ribonucl_H"/>
</dbReference>
<evidence type="ECO:0000256" key="4">
    <source>
        <dbReference type="SAM" id="MobiDB-lite"/>
    </source>
</evidence>
<evidence type="ECO:0000313" key="7">
    <source>
        <dbReference type="Proteomes" id="UP000734823"/>
    </source>
</evidence>
<protein>
    <submittedName>
        <fullName evidence="6">DNA polymerase III subunit epsilon</fullName>
    </submittedName>
</protein>
<dbReference type="InterPro" id="IPR012337">
    <property type="entry name" value="RNaseH-like_sf"/>
</dbReference>
<keyword evidence="1" id="KW-0540">Nuclease</keyword>
<comment type="caution">
    <text evidence="6">The sequence shown here is derived from an EMBL/GenBank/DDBJ whole genome shotgun (WGS) entry which is preliminary data.</text>
</comment>
<dbReference type="Proteomes" id="UP000734823">
    <property type="component" value="Unassembled WGS sequence"/>
</dbReference>
<evidence type="ECO:0000256" key="1">
    <source>
        <dbReference type="ARBA" id="ARBA00022722"/>
    </source>
</evidence>
<dbReference type="CDD" id="cd06127">
    <property type="entry name" value="DEDDh"/>
    <property type="match status" value="1"/>
</dbReference>
<keyword evidence="7" id="KW-1185">Reference proteome</keyword>
<name>A0ABR7LEZ1_9PSEU</name>
<evidence type="ECO:0000256" key="2">
    <source>
        <dbReference type="ARBA" id="ARBA00022801"/>
    </source>
</evidence>
<accession>A0ABR7LEZ1</accession>
<sequence>MIEPVVSWADGPIVAMDLETTDVDPRRDRMVTAAIVTITPNGPGMRPEVNTRTWLADPGVEIPADATAIHGITTELARIEGRPSPEVIDELAAVLAEVWTPTTPLCAFNAAFDLTMLDAELQRHHGRSLPLSGPVVDPLCIDRQLDTQREGKRTLAAVCGHYQVRLDNAHTSSGDAIAAARLAWRLARVYPEAVGRVAPHVLHSRQARWYRDSEFAYADKLERRAAGSDARGDGDGAARLRARAVDVRAGARSWPLLPETTAQLESTRRRLPPRPGGVANSHASWTPDQDAALRDEWLTADPVDVAETRRKEIATRYGRTPGAIRSRLLRLRCDPELPGRTCDEQRAAELKRIYDTEYGR</sequence>
<keyword evidence="2" id="KW-0378">Hydrolase</keyword>
<proteinExistence type="predicted"/>
<dbReference type="SUPFAM" id="SSF53098">
    <property type="entry name" value="Ribonuclease H-like"/>
    <property type="match status" value="1"/>
</dbReference>
<dbReference type="InterPro" id="IPR036397">
    <property type="entry name" value="RNaseH_sf"/>
</dbReference>
<evidence type="ECO:0000313" key="6">
    <source>
        <dbReference type="EMBL" id="MBC6451291.1"/>
    </source>
</evidence>
<dbReference type="Pfam" id="PF00929">
    <property type="entry name" value="RNase_T"/>
    <property type="match status" value="1"/>
</dbReference>
<dbReference type="PANTHER" id="PTHR30231">
    <property type="entry name" value="DNA POLYMERASE III SUBUNIT EPSILON"/>
    <property type="match status" value="1"/>
</dbReference>
<dbReference type="PANTHER" id="PTHR30231:SF4">
    <property type="entry name" value="PROTEIN NEN2"/>
    <property type="match status" value="1"/>
</dbReference>
<gene>
    <name evidence="6" type="ORF">GPZ80_29440</name>
</gene>
<dbReference type="NCBIfam" id="NF005927">
    <property type="entry name" value="PRK07942.1"/>
    <property type="match status" value="1"/>
</dbReference>
<dbReference type="SMART" id="SM00479">
    <property type="entry name" value="EXOIII"/>
    <property type="match status" value="1"/>
</dbReference>